<gene>
    <name evidence="1" type="ORF">LTR84_001475</name>
</gene>
<accession>A0AAV9NH78</accession>
<name>A0AAV9NH78_9EURO</name>
<evidence type="ECO:0000313" key="2">
    <source>
        <dbReference type="Proteomes" id="UP001358417"/>
    </source>
</evidence>
<organism evidence="1 2">
    <name type="scientific">Exophiala bonariae</name>
    <dbReference type="NCBI Taxonomy" id="1690606"/>
    <lineage>
        <taxon>Eukaryota</taxon>
        <taxon>Fungi</taxon>
        <taxon>Dikarya</taxon>
        <taxon>Ascomycota</taxon>
        <taxon>Pezizomycotina</taxon>
        <taxon>Eurotiomycetes</taxon>
        <taxon>Chaetothyriomycetidae</taxon>
        <taxon>Chaetothyriales</taxon>
        <taxon>Herpotrichiellaceae</taxon>
        <taxon>Exophiala</taxon>
    </lineage>
</organism>
<evidence type="ECO:0000313" key="1">
    <source>
        <dbReference type="EMBL" id="KAK5054584.1"/>
    </source>
</evidence>
<protein>
    <recommendedName>
        <fullName evidence="3">Transcription factor domain-containing protein</fullName>
    </recommendedName>
</protein>
<comment type="caution">
    <text evidence="1">The sequence shown here is derived from an EMBL/GenBank/DDBJ whole genome shotgun (WGS) entry which is preliminary data.</text>
</comment>
<dbReference type="EMBL" id="JAVRRD010000010">
    <property type="protein sequence ID" value="KAK5054584.1"/>
    <property type="molecule type" value="Genomic_DNA"/>
</dbReference>
<dbReference type="Proteomes" id="UP001358417">
    <property type="component" value="Unassembled WGS sequence"/>
</dbReference>
<evidence type="ECO:0008006" key="3">
    <source>
        <dbReference type="Google" id="ProtNLM"/>
    </source>
</evidence>
<reference evidence="1 2" key="1">
    <citation type="submission" date="2023-08" db="EMBL/GenBank/DDBJ databases">
        <title>Black Yeasts Isolated from many extreme environments.</title>
        <authorList>
            <person name="Coleine C."/>
            <person name="Stajich J.E."/>
            <person name="Selbmann L."/>
        </authorList>
    </citation>
    <scope>NUCLEOTIDE SEQUENCE [LARGE SCALE GENOMIC DNA]</scope>
    <source>
        <strain evidence="1 2">CCFEE 5792</strain>
    </source>
</reference>
<dbReference type="AlphaFoldDB" id="A0AAV9NH78"/>
<dbReference type="RefSeq" id="XP_064707357.1">
    <property type="nucleotide sequence ID" value="XM_064845099.1"/>
</dbReference>
<keyword evidence="2" id="KW-1185">Reference proteome</keyword>
<proteinExistence type="predicted"/>
<sequence length="594" mass="66600">MTARIVEFNSRVAMNAGNPESPAMRAERVAISTTHRSCYLAQGVQTGSGNALSSFASAWSFREPSKIVPTSLPSEENSLDAVDQSWLHTIYDSGFETVFGSWMGRYSNPFAFGEQSLSDIVSIRRLCSQLDKWIEDGHDGTGTMVDFGASPESFRNENDLQIDHYLDCSIQGFAARWLPLVFPTETEVVPRLEIVRALWRRAHRDMLKVINRPSYRSMLALLLFALTPIPVGIGEDEELDGVSGQHCVHAALQQIQTLRARQRSLQFNGTRVSLASVRRTSATSPQSLATTNFINAESTAYWAALTFDTSASLTMSCRPLLSSGLFGFDAEPSWRMVRTCTEIFKGMTKDWKELDFEMTNEKANQIIASGAAWKLLQWKLTANLKESLRDGHDEVEVDKAFNAVSDAIDHFNATYRDLLSACQTRIQFFSQETKLRWYELVMHYNLSILMVPDIVATTHREDLLSLFSSKRMNAETWVMNCLEFGLNNKYTLQLRSETGASDPKAPFTQKSSITVPLVAVDPYPHHVVAAVKLMQQAIERDSSRGKIGPDAHNNLLSTLRQTLEQLPQCSKSVQMARAEFAKPENPSQPAYPPW</sequence>
<dbReference type="GeneID" id="89969695"/>